<dbReference type="EMBL" id="CP003940">
    <property type="protein sequence ID" value="AFZ47176.1"/>
    <property type="molecule type" value="Genomic_DNA"/>
</dbReference>
<dbReference type="SUPFAM" id="SSF158791">
    <property type="entry name" value="MgtE N-terminal domain-like"/>
    <property type="match status" value="1"/>
</dbReference>
<dbReference type="eggNOG" id="COG2239">
    <property type="taxonomic scope" value="Bacteria"/>
</dbReference>
<name>K9YJS1_CYASC</name>
<evidence type="ECO:0000256" key="7">
    <source>
        <dbReference type="ARBA" id="ARBA00023136"/>
    </source>
</evidence>
<comment type="caution">
    <text evidence="9">Lacks conserved residue(s) required for the propagation of feature annotation.</text>
</comment>
<evidence type="ECO:0000256" key="6">
    <source>
        <dbReference type="ARBA" id="ARBA00022989"/>
    </source>
</evidence>
<dbReference type="SUPFAM" id="SSF161093">
    <property type="entry name" value="MgtE membrane domain-like"/>
    <property type="match status" value="1"/>
</dbReference>
<dbReference type="PROSITE" id="PS51371">
    <property type="entry name" value="CBS"/>
    <property type="match status" value="1"/>
</dbReference>
<dbReference type="BioCyc" id="CSTA292563:G1353-1217-MONOMER"/>
<dbReference type="PATRIC" id="fig|292563.3.peg.1270"/>
<dbReference type="GO" id="GO:0046872">
    <property type="term" value="F:metal ion binding"/>
    <property type="evidence" value="ECO:0007669"/>
    <property type="project" value="UniProtKB-KW"/>
</dbReference>
<dbReference type="AlphaFoldDB" id="K9YJS1"/>
<dbReference type="GO" id="GO:0015095">
    <property type="term" value="F:magnesium ion transmembrane transporter activity"/>
    <property type="evidence" value="ECO:0007669"/>
    <property type="project" value="UniProtKB-UniRule"/>
</dbReference>
<feature type="transmembrane region" description="Helical" evidence="9">
    <location>
        <begin position="486"/>
        <end position="502"/>
    </location>
</feature>
<keyword evidence="9" id="KW-0479">Metal-binding</keyword>
<dbReference type="InterPro" id="IPR036739">
    <property type="entry name" value="SLC41_membr_dom_sf"/>
</dbReference>
<reference evidence="12" key="1">
    <citation type="journal article" date="2013" name="Proc. Natl. Acad. Sci. U.S.A.">
        <title>Improving the coverage of the cyanobacterial phylum using diversity-driven genome sequencing.</title>
        <authorList>
            <person name="Shih P.M."/>
            <person name="Wu D."/>
            <person name="Latifi A."/>
            <person name="Axen S.D."/>
            <person name="Fewer D.P."/>
            <person name="Talla E."/>
            <person name="Calteau A."/>
            <person name="Cai F."/>
            <person name="Tandeau de Marsac N."/>
            <person name="Rippka R."/>
            <person name="Herdman M."/>
            <person name="Sivonen K."/>
            <person name="Coursin T."/>
            <person name="Laurent T."/>
            <person name="Goodwin L."/>
            <person name="Nolan M."/>
            <person name="Davenport K.W."/>
            <person name="Han C.S."/>
            <person name="Rubin E.M."/>
            <person name="Eisen J.A."/>
            <person name="Woyke T."/>
            <person name="Gugger M."/>
            <person name="Kerfeld C.A."/>
        </authorList>
    </citation>
    <scope>NUCLEOTIDE SEQUENCE [LARGE SCALE GENOMIC DNA]</scope>
    <source>
        <strain evidence="12">ATCC 29140 / PCC 7202</strain>
    </source>
</reference>
<dbReference type="Proteomes" id="UP000010483">
    <property type="component" value="Chromosome"/>
</dbReference>
<feature type="transmembrane region" description="Helical" evidence="9">
    <location>
        <begin position="410"/>
        <end position="429"/>
    </location>
</feature>
<dbReference type="CDD" id="cd04606">
    <property type="entry name" value="CBS_pair_Mg_transporter"/>
    <property type="match status" value="1"/>
</dbReference>
<dbReference type="KEGG" id="csn:Cyast_1211"/>
<evidence type="ECO:0000256" key="3">
    <source>
        <dbReference type="ARBA" id="ARBA00022448"/>
    </source>
</evidence>
<keyword evidence="7 9" id="KW-0472">Membrane</keyword>
<dbReference type="InterPro" id="IPR006669">
    <property type="entry name" value="MgtE_transporter"/>
</dbReference>
<keyword evidence="12" id="KW-1185">Reference proteome</keyword>
<feature type="transmembrane region" description="Helical" evidence="9">
    <location>
        <begin position="330"/>
        <end position="351"/>
    </location>
</feature>
<keyword evidence="8" id="KW-0129">CBS domain</keyword>
<keyword evidence="4 9" id="KW-0812">Transmembrane</keyword>
<dbReference type="InterPro" id="IPR006667">
    <property type="entry name" value="SLC41_membr_dom"/>
</dbReference>
<evidence type="ECO:0000256" key="2">
    <source>
        <dbReference type="ARBA" id="ARBA00009749"/>
    </source>
</evidence>
<evidence type="ECO:0000256" key="8">
    <source>
        <dbReference type="PROSITE-ProRule" id="PRU00703"/>
    </source>
</evidence>
<evidence type="ECO:0000256" key="1">
    <source>
        <dbReference type="ARBA" id="ARBA00004141"/>
    </source>
</evidence>
<dbReference type="PANTHER" id="PTHR43773">
    <property type="entry name" value="MAGNESIUM TRANSPORTER MGTE"/>
    <property type="match status" value="1"/>
</dbReference>
<keyword evidence="6 9" id="KW-1133">Transmembrane helix</keyword>
<evidence type="ECO:0000313" key="12">
    <source>
        <dbReference type="Proteomes" id="UP000010483"/>
    </source>
</evidence>
<dbReference type="Pfam" id="PF23856">
    <property type="entry name" value="DUF7219"/>
    <property type="match status" value="1"/>
</dbReference>
<dbReference type="SMART" id="SM00924">
    <property type="entry name" value="MgtE_N"/>
    <property type="match status" value="1"/>
</dbReference>
<feature type="domain" description="CBS" evidence="10">
    <location>
        <begin position="243"/>
        <end position="300"/>
    </location>
</feature>
<dbReference type="Gene3D" id="1.10.357.20">
    <property type="entry name" value="SLC41 divalent cation transporters, integral membrane domain"/>
    <property type="match status" value="1"/>
</dbReference>
<dbReference type="Pfam" id="PF03448">
    <property type="entry name" value="MgtE_N"/>
    <property type="match status" value="1"/>
</dbReference>
<evidence type="ECO:0000256" key="5">
    <source>
        <dbReference type="ARBA" id="ARBA00022842"/>
    </source>
</evidence>
<dbReference type="HOGENOM" id="CLU_037408_2_2_3"/>
<comment type="similarity">
    <text evidence="2 9">Belongs to the SLC41A transporter family.</text>
</comment>
<comment type="subunit">
    <text evidence="9">Homodimer.</text>
</comment>
<feature type="transmembrane region" description="Helical" evidence="9">
    <location>
        <begin position="441"/>
        <end position="466"/>
    </location>
</feature>
<evidence type="ECO:0000313" key="11">
    <source>
        <dbReference type="EMBL" id="AFZ47176.1"/>
    </source>
</evidence>
<keyword evidence="5 9" id="KW-0460">Magnesium</keyword>
<evidence type="ECO:0000259" key="10">
    <source>
        <dbReference type="PROSITE" id="PS51371"/>
    </source>
</evidence>
<proteinExistence type="inferred from homology"/>
<accession>K9YJS1</accession>
<dbReference type="InterPro" id="IPR038076">
    <property type="entry name" value="MgtE_N_sf"/>
</dbReference>
<dbReference type="PANTHER" id="PTHR43773:SF1">
    <property type="entry name" value="MAGNESIUM TRANSPORTER MGTE"/>
    <property type="match status" value="1"/>
</dbReference>
<dbReference type="InterPro" id="IPR000644">
    <property type="entry name" value="CBS_dom"/>
</dbReference>
<dbReference type="Pfam" id="PF01769">
    <property type="entry name" value="MgtE"/>
    <property type="match status" value="1"/>
</dbReference>
<dbReference type="Gene3D" id="3.10.580.10">
    <property type="entry name" value="CBS-domain"/>
    <property type="match status" value="1"/>
</dbReference>
<comment type="subcellular location">
    <subcellularLocation>
        <location evidence="9">Cell membrane</location>
        <topology evidence="9">Multi-pass membrane protein</topology>
    </subcellularLocation>
    <subcellularLocation>
        <location evidence="1">Membrane</location>
        <topology evidence="1">Multi-pass membrane protein</topology>
    </subcellularLocation>
</comment>
<dbReference type="InterPro" id="IPR006668">
    <property type="entry name" value="Mg_transptr_MgtE_intracell_dom"/>
</dbReference>
<dbReference type="InterPro" id="IPR055643">
    <property type="entry name" value="DUF7219"/>
</dbReference>
<protein>
    <recommendedName>
        <fullName evidence="9">Magnesium transporter MgtE</fullName>
    </recommendedName>
</protein>
<organism evidence="11 12">
    <name type="scientific">Cyanobacterium stanieri (strain ATCC 29140 / PCC 7202)</name>
    <dbReference type="NCBI Taxonomy" id="292563"/>
    <lineage>
        <taxon>Bacteria</taxon>
        <taxon>Bacillati</taxon>
        <taxon>Cyanobacteriota</taxon>
        <taxon>Cyanophyceae</taxon>
        <taxon>Oscillatoriophycideae</taxon>
        <taxon>Chroococcales</taxon>
        <taxon>Geminocystaceae</taxon>
        <taxon>Cyanobacterium</taxon>
    </lineage>
</organism>
<gene>
    <name evidence="11" type="ordered locus">Cyast_1211</name>
</gene>
<sequence length="503" mass="56207">MNEQRSRISRYYGQLNPEDLFFNVNLQDFSHRVDLISSLQTGGKITPTEAIARINHIWEHIKDYQQNAGLDLPAVELAELLMQIEPEKRLFAFNSLVEQKAIAVFKCLRSEDQAGLIQSMEKEQVMELIPNLEADNLVRLFDELPNQLAEELIEQLAPQNRISVDILLKHPEGTVGRIMNLRQMAVLPSTTVENVLTAIQHSSLTANQLALIYIIDEQKYYRGFVRTVRLLRCDPNQTLENIMEGQNIAMATKDPDERAIKILRNNDLPALPVVDDQGRLIGNISFDDIIDLVEEDATDTALAQAGIGNLLSRDKVWSDRLVRGSITYAVRLRITFLIVTLIGGFVVGGVIENFEETLEVLPFAAVFIPLVMDMGGNVGTQSTTIFARGLAWDQINVRNFFPYFFRETRIGLMMGAILGLIAGVVGYFWQGVPNDVPQMGIVVAISLLSVVTLGAILGSLLPWVMLKLGFDHGPGADPFVTTIKDFVGLWIYFSLVVWLVGVV</sequence>
<dbReference type="SUPFAM" id="SSF54631">
    <property type="entry name" value="CBS-domain pair"/>
    <property type="match status" value="1"/>
</dbReference>
<dbReference type="GO" id="GO:0005886">
    <property type="term" value="C:plasma membrane"/>
    <property type="evidence" value="ECO:0007669"/>
    <property type="project" value="UniProtKB-SubCell"/>
</dbReference>
<dbReference type="Gene3D" id="1.25.60.10">
    <property type="entry name" value="MgtE N-terminal domain-like"/>
    <property type="match status" value="1"/>
</dbReference>
<keyword evidence="9" id="KW-1003">Cell membrane</keyword>
<dbReference type="InterPro" id="IPR046342">
    <property type="entry name" value="CBS_dom_sf"/>
</dbReference>
<evidence type="ECO:0000256" key="9">
    <source>
        <dbReference type="RuleBase" id="RU362011"/>
    </source>
</evidence>
<comment type="function">
    <text evidence="9">Acts as a magnesium transporter.</text>
</comment>
<dbReference type="NCBIfam" id="TIGR00400">
    <property type="entry name" value="mgtE"/>
    <property type="match status" value="1"/>
</dbReference>
<keyword evidence="3 9" id="KW-0813">Transport</keyword>
<dbReference type="Pfam" id="PF00571">
    <property type="entry name" value="CBS"/>
    <property type="match status" value="1"/>
</dbReference>
<evidence type="ECO:0000256" key="4">
    <source>
        <dbReference type="ARBA" id="ARBA00022692"/>
    </source>
</evidence>